<proteinExistence type="predicted"/>
<dbReference type="Proteomes" id="UP001497444">
    <property type="component" value="Chromosome 6"/>
</dbReference>
<protein>
    <recommendedName>
        <fullName evidence="3">PH domain-containing protein</fullName>
    </recommendedName>
</protein>
<sequence length="437" mass="47311">MNRRPNNTQEEAAACNDRRDGGINAKCTNSISISQGKARTPQKEGGCRARTTSKINITVCTSSINIGQGKAKMPQKEGGCRAKIASEINITVFPQVGDEERQANIEKSKKMQLNAQSPSVLLQGHLLKRSETLRKWNQRWFTLDPSTGKMEYRLQRGDARVRGLIVFDGDSTITVSPVNIHGDPKYDGCCFYIGTPQKKEFYLCANTPVAARAWVATLRAAALVLKAQEEAFSSLSGVGHAKLGTMAALVAAANTTAQEAANDLQMSLKFPAASPSSPQAAGSMDNVGILKETLRVKDAVLNQLTRDLKARDYIIKELSDRLSKTADAAESVVSAVHTIDKESQIALSEVDHLHSELRRAAQEMCAADERVAGALKAKESALQEANKWCLELGQAREDGLRVEAAVQAANENARQLKMAYDRDSVIALQSKLGGATS</sequence>
<comment type="subcellular location">
    <subcellularLocation>
        <location evidence="1">Membrane</location>
    </subcellularLocation>
</comment>
<dbReference type="InterPro" id="IPR001849">
    <property type="entry name" value="PH_domain"/>
</dbReference>
<evidence type="ECO:0000259" key="3">
    <source>
        <dbReference type="PROSITE" id="PS50003"/>
    </source>
</evidence>
<dbReference type="PANTHER" id="PTHR14309:SF10">
    <property type="entry name" value="PH DOMAIN-CONTAINING PROTEIN"/>
    <property type="match status" value="1"/>
</dbReference>
<dbReference type="Pfam" id="PF00169">
    <property type="entry name" value="PH"/>
    <property type="match status" value="1"/>
</dbReference>
<feature type="domain" description="PH" evidence="3">
    <location>
        <begin position="119"/>
        <end position="223"/>
    </location>
</feature>
<dbReference type="InterPro" id="IPR039680">
    <property type="entry name" value="PLEKHB1/2"/>
</dbReference>
<evidence type="ECO:0000313" key="4">
    <source>
        <dbReference type="EMBL" id="CAK9275089.1"/>
    </source>
</evidence>
<evidence type="ECO:0000256" key="1">
    <source>
        <dbReference type="ARBA" id="ARBA00004370"/>
    </source>
</evidence>
<reference evidence="4" key="1">
    <citation type="submission" date="2024-02" db="EMBL/GenBank/DDBJ databases">
        <authorList>
            <consortium name="ELIXIR-Norway"/>
            <consortium name="Elixir Norway"/>
        </authorList>
    </citation>
    <scope>NUCLEOTIDE SEQUENCE</scope>
</reference>
<dbReference type="SUPFAM" id="SSF50729">
    <property type="entry name" value="PH domain-like"/>
    <property type="match status" value="1"/>
</dbReference>
<gene>
    <name evidence="4" type="ORF">CSSPJE1EN1_LOCUS20567</name>
</gene>
<evidence type="ECO:0000313" key="5">
    <source>
        <dbReference type="Proteomes" id="UP001497444"/>
    </source>
</evidence>
<dbReference type="Gene3D" id="2.30.29.30">
    <property type="entry name" value="Pleckstrin-homology domain (PH domain)/Phosphotyrosine-binding domain (PTB)"/>
    <property type="match status" value="1"/>
</dbReference>
<keyword evidence="5" id="KW-1185">Reference proteome</keyword>
<evidence type="ECO:0000256" key="2">
    <source>
        <dbReference type="ARBA" id="ARBA00023136"/>
    </source>
</evidence>
<accession>A0ABP0X7L4</accession>
<dbReference type="EMBL" id="OZ020101">
    <property type="protein sequence ID" value="CAK9275089.1"/>
    <property type="molecule type" value="Genomic_DNA"/>
</dbReference>
<dbReference type="SMART" id="SM00233">
    <property type="entry name" value="PH"/>
    <property type="match status" value="1"/>
</dbReference>
<dbReference type="PANTHER" id="PTHR14309">
    <property type="entry name" value="EXPRESSED PROTEIN"/>
    <property type="match status" value="1"/>
</dbReference>
<dbReference type="PROSITE" id="PS50003">
    <property type="entry name" value="PH_DOMAIN"/>
    <property type="match status" value="1"/>
</dbReference>
<dbReference type="InterPro" id="IPR011993">
    <property type="entry name" value="PH-like_dom_sf"/>
</dbReference>
<name>A0ABP0X7L4_9BRYO</name>
<keyword evidence="2" id="KW-0472">Membrane</keyword>
<organism evidence="4 5">
    <name type="scientific">Sphagnum jensenii</name>
    <dbReference type="NCBI Taxonomy" id="128206"/>
    <lineage>
        <taxon>Eukaryota</taxon>
        <taxon>Viridiplantae</taxon>
        <taxon>Streptophyta</taxon>
        <taxon>Embryophyta</taxon>
        <taxon>Bryophyta</taxon>
        <taxon>Sphagnophytina</taxon>
        <taxon>Sphagnopsida</taxon>
        <taxon>Sphagnales</taxon>
        <taxon>Sphagnaceae</taxon>
        <taxon>Sphagnum</taxon>
    </lineage>
</organism>